<dbReference type="InterPro" id="IPR037883">
    <property type="entry name" value="Knr4/Smi1-like_sf"/>
</dbReference>
<accession>A0ABV5KD37</accession>
<dbReference type="Proteomes" id="UP001589750">
    <property type="component" value="Unassembled WGS sequence"/>
</dbReference>
<name>A0ABV5KD37_9ACTN</name>
<protein>
    <submittedName>
        <fullName evidence="1">SMI1/KNR4 family protein</fullName>
    </submittedName>
</protein>
<gene>
    <name evidence="1" type="ORF">ACFFRI_16470</name>
</gene>
<organism evidence="1 2">
    <name type="scientific">Nocardioides plantarum</name>
    <dbReference type="NCBI Taxonomy" id="29299"/>
    <lineage>
        <taxon>Bacteria</taxon>
        <taxon>Bacillati</taxon>
        <taxon>Actinomycetota</taxon>
        <taxon>Actinomycetes</taxon>
        <taxon>Propionibacteriales</taxon>
        <taxon>Nocardioidaceae</taxon>
        <taxon>Nocardioides</taxon>
    </lineage>
</organism>
<reference evidence="1 2" key="1">
    <citation type="submission" date="2024-09" db="EMBL/GenBank/DDBJ databases">
        <authorList>
            <person name="Sun Q."/>
            <person name="Mori K."/>
        </authorList>
    </citation>
    <scope>NUCLEOTIDE SEQUENCE [LARGE SCALE GENOMIC DNA]</scope>
    <source>
        <strain evidence="1 2">JCM 9626</strain>
    </source>
</reference>
<dbReference type="RefSeq" id="WP_140010557.1">
    <property type="nucleotide sequence ID" value="NZ_JBHMDG010000024.1"/>
</dbReference>
<dbReference type="SUPFAM" id="SSF160631">
    <property type="entry name" value="SMI1/KNR4-like"/>
    <property type="match status" value="1"/>
</dbReference>
<evidence type="ECO:0000313" key="1">
    <source>
        <dbReference type="EMBL" id="MFB9314654.1"/>
    </source>
</evidence>
<keyword evidence="2" id="KW-1185">Reference proteome</keyword>
<comment type="caution">
    <text evidence="1">The sequence shown here is derived from an EMBL/GenBank/DDBJ whole genome shotgun (WGS) entry which is preliminary data.</text>
</comment>
<evidence type="ECO:0000313" key="2">
    <source>
        <dbReference type="Proteomes" id="UP001589750"/>
    </source>
</evidence>
<proteinExistence type="predicted"/>
<sequence>MNLSDLRLVSRHSSPVPASETSAAAAALGTPLPEDYVAHVERYGRGITCETVRVYVPGDLAGTTAQWRQRITDYWFWETDGVEVTPETLQTRGVVIADTLDGDEFCFVAGAPDRVYVLPRHSDEALAFDGGLLPAVARVLDGFDPPLWPVFESSTARRTFEMWGNGSDGNAVAAGLLALGLHDLEQTSERHLQVLLPSLGGIVQVVDSGLGVRAYGSFDDDAPTDDIERVLAALAEHGLRLLQQ</sequence>
<dbReference type="EMBL" id="JBHMDG010000024">
    <property type="protein sequence ID" value="MFB9314654.1"/>
    <property type="molecule type" value="Genomic_DNA"/>
</dbReference>